<keyword evidence="2" id="KW-0418">Kinase</keyword>
<accession>A0A437JBC3</accession>
<dbReference type="InterPro" id="IPR001206">
    <property type="entry name" value="Diacylglycerol_kinase_cat_dom"/>
</dbReference>
<evidence type="ECO:0000313" key="3">
    <source>
        <dbReference type="Proteomes" id="UP000282977"/>
    </source>
</evidence>
<dbReference type="Proteomes" id="UP000282977">
    <property type="component" value="Unassembled WGS sequence"/>
</dbReference>
<evidence type="ECO:0000259" key="1">
    <source>
        <dbReference type="Pfam" id="PF00781"/>
    </source>
</evidence>
<dbReference type="OrthoDB" id="7199213at2"/>
<dbReference type="GO" id="GO:0016301">
    <property type="term" value="F:kinase activity"/>
    <property type="evidence" value="ECO:0007669"/>
    <property type="project" value="UniProtKB-KW"/>
</dbReference>
<comment type="caution">
    <text evidence="2">The sequence shown here is derived from an EMBL/GenBank/DDBJ whole genome shotgun (WGS) entry which is preliminary data.</text>
</comment>
<dbReference type="AlphaFoldDB" id="A0A437JBC3"/>
<keyword evidence="3" id="KW-1185">Reference proteome</keyword>
<sequence length="283" mass="29808">MRFGAFGGVMKKLWLLSNSNSGSYDAALCARIGDTVAANGAAFDRSITLPDDDLPDRAEIEAAGVDILAILTGDGTINAMVNRLEGWGGQVLILPGGTMNLLSKALHGDEVAPLIVERTLNNHAHDTALPVVEGCGHRALVGVIAGPTAAWVDVREDMRALDIFSLAATVPGAIAQTFRGDMVRLAGQSEDYQAIYIQPVGDMLEAIGIRAQNAAELVQHGIAWLSGDFRKGPAEVLATGPVVTVECDSDIGLLVDGEKREGAHPCTFEAGKSRLRFIKTLPG</sequence>
<dbReference type="EMBL" id="RZUL01000001">
    <property type="protein sequence ID" value="RVT43171.1"/>
    <property type="molecule type" value="Genomic_DNA"/>
</dbReference>
<dbReference type="InterPro" id="IPR016064">
    <property type="entry name" value="NAD/diacylglycerol_kinase_sf"/>
</dbReference>
<dbReference type="SUPFAM" id="SSF111331">
    <property type="entry name" value="NAD kinase/diacylglycerol kinase-like"/>
    <property type="match status" value="1"/>
</dbReference>
<keyword evidence="2" id="KW-0808">Transferase</keyword>
<feature type="domain" description="DAGKc" evidence="1">
    <location>
        <begin position="12"/>
        <end position="123"/>
    </location>
</feature>
<gene>
    <name evidence="2" type="ORF">ENE74_00580</name>
</gene>
<reference evidence="2 3" key="1">
    <citation type="submission" date="2019-01" db="EMBL/GenBank/DDBJ databases">
        <authorList>
            <person name="Chen W.-M."/>
        </authorList>
    </citation>
    <scope>NUCLEOTIDE SEQUENCE [LARGE SCALE GENOMIC DNA]</scope>
    <source>
        <strain evidence="2 3">TLA-22</strain>
    </source>
</reference>
<protein>
    <submittedName>
        <fullName evidence="2">Sphingosine kinase</fullName>
    </submittedName>
</protein>
<dbReference type="Pfam" id="PF00781">
    <property type="entry name" value="DAGK_cat"/>
    <property type="match status" value="1"/>
</dbReference>
<dbReference type="InterPro" id="IPR017438">
    <property type="entry name" value="ATP-NAD_kinase_N"/>
</dbReference>
<dbReference type="Gene3D" id="3.40.50.10330">
    <property type="entry name" value="Probable inorganic polyphosphate/atp-NAD kinase, domain 1"/>
    <property type="match status" value="1"/>
</dbReference>
<evidence type="ECO:0000313" key="2">
    <source>
        <dbReference type="EMBL" id="RVT43171.1"/>
    </source>
</evidence>
<name>A0A437JBC3_9SPHN</name>
<proteinExistence type="predicted"/>
<organism evidence="2 3">
    <name type="scientific">Sphingobium algorifonticola</name>
    <dbReference type="NCBI Taxonomy" id="2008318"/>
    <lineage>
        <taxon>Bacteria</taxon>
        <taxon>Pseudomonadati</taxon>
        <taxon>Pseudomonadota</taxon>
        <taxon>Alphaproteobacteria</taxon>
        <taxon>Sphingomonadales</taxon>
        <taxon>Sphingomonadaceae</taxon>
        <taxon>Sphingobium</taxon>
    </lineage>
</organism>